<dbReference type="Proteomes" id="UP000179227">
    <property type="component" value="Unassembled WGS sequence"/>
</dbReference>
<dbReference type="AlphaFoldDB" id="A0A1F5HW22"/>
<feature type="transmembrane region" description="Helical" evidence="1">
    <location>
        <begin position="152"/>
        <end position="173"/>
    </location>
</feature>
<sequence length="195" mass="21324">MAEEQIQQGQAPNQNQTLTAPVQASDNLDTLMGNAQNVNKVLVWGYLIWGLALPPITTILALVLALRRGVFFTVLPAITIAFSLLAIISPVVVYFLFGPIHIVTTQFTLSQNIYADTGLALTSMFLTLLAIAGIVLGIYFRRRAKQTLALRTIPTVVLIVILALEHLILFMNISSAARVISKQAQILLNQQGIPY</sequence>
<name>A0A1F5HW22_9BACT</name>
<feature type="transmembrane region" description="Helical" evidence="1">
    <location>
        <begin position="41"/>
        <end position="63"/>
    </location>
</feature>
<gene>
    <name evidence="2" type="ORF">A3A60_03715</name>
</gene>
<evidence type="ECO:0000256" key="1">
    <source>
        <dbReference type="SAM" id="Phobius"/>
    </source>
</evidence>
<organism evidence="2 3">
    <name type="scientific">Candidatus Curtissbacteria bacterium RIFCSPLOWO2_01_FULL_42_26</name>
    <dbReference type="NCBI Taxonomy" id="1797729"/>
    <lineage>
        <taxon>Bacteria</taxon>
        <taxon>Candidatus Curtissiibacteriota</taxon>
    </lineage>
</organism>
<dbReference type="EMBL" id="MFBS01000041">
    <property type="protein sequence ID" value="OGE08195.1"/>
    <property type="molecule type" value="Genomic_DNA"/>
</dbReference>
<accession>A0A1F5HW22</accession>
<reference evidence="2 3" key="1">
    <citation type="journal article" date="2016" name="Nat. Commun.">
        <title>Thousands of microbial genomes shed light on interconnected biogeochemical processes in an aquifer system.</title>
        <authorList>
            <person name="Anantharaman K."/>
            <person name="Brown C.T."/>
            <person name="Hug L.A."/>
            <person name="Sharon I."/>
            <person name="Castelle C.J."/>
            <person name="Probst A.J."/>
            <person name="Thomas B.C."/>
            <person name="Singh A."/>
            <person name="Wilkins M.J."/>
            <person name="Karaoz U."/>
            <person name="Brodie E.L."/>
            <person name="Williams K.H."/>
            <person name="Hubbard S.S."/>
            <person name="Banfield J.F."/>
        </authorList>
    </citation>
    <scope>NUCLEOTIDE SEQUENCE [LARGE SCALE GENOMIC DNA]</scope>
</reference>
<dbReference type="STRING" id="1797729.A3A60_03715"/>
<keyword evidence="1" id="KW-0812">Transmembrane</keyword>
<comment type="caution">
    <text evidence="2">The sequence shown here is derived from an EMBL/GenBank/DDBJ whole genome shotgun (WGS) entry which is preliminary data.</text>
</comment>
<evidence type="ECO:0000313" key="3">
    <source>
        <dbReference type="Proteomes" id="UP000179227"/>
    </source>
</evidence>
<proteinExistence type="predicted"/>
<feature type="transmembrane region" description="Helical" evidence="1">
    <location>
        <begin position="117"/>
        <end position="140"/>
    </location>
</feature>
<protein>
    <submittedName>
        <fullName evidence="2">Uncharacterized protein</fullName>
    </submittedName>
</protein>
<keyword evidence="1" id="KW-1133">Transmembrane helix</keyword>
<keyword evidence="1" id="KW-0472">Membrane</keyword>
<feature type="transmembrane region" description="Helical" evidence="1">
    <location>
        <begin position="70"/>
        <end position="97"/>
    </location>
</feature>
<evidence type="ECO:0000313" key="2">
    <source>
        <dbReference type="EMBL" id="OGE08195.1"/>
    </source>
</evidence>